<dbReference type="RefSeq" id="WP_015349381.1">
    <property type="nucleotide sequence ID" value="NZ_CP071091.1"/>
</dbReference>
<keyword evidence="2" id="KW-1185">Reference proteome</keyword>
<protein>
    <submittedName>
        <fullName evidence="1">Polyhydroxyalkanoic acid system family protein</fullName>
    </submittedName>
</protein>
<gene>
    <name evidence="1" type="ORF">JY572_07550</name>
</gene>
<organism evidence="1 2">
    <name type="scientific">Myxococcus landrumensis</name>
    <dbReference type="NCBI Taxonomy" id="2813577"/>
    <lineage>
        <taxon>Bacteria</taxon>
        <taxon>Pseudomonadati</taxon>
        <taxon>Myxococcota</taxon>
        <taxon>Myxococcia</taxon>
        <taxon>Myxococcales</taxon>
        <taxon>Cystobacterineae</taxon>
        <taxon>Myxococcaceae</taxon>
        <taxon>Myxococcus</taxon>
    </lineage>
</organism>
<sequence>MGMMKFDIPHSLPKEEVKKRVEQLLQYWGGKYGVKADWQGEGAKIVGKVMGIKLDASFVITDKAVEGEGTDPGMLLRGQATKYLKEKFSSVLDPSKSLDQVKGALS</sequence>
<name>A0ABX7NBU3_9BACT</name>
<dbReference type="Proteomes" id="UP000663090">
    <property type="component" value="Chromosome"/>
</dbReference>
<proteinExistence type="predicted"/>
<dbReference type="InterPro" id="IPR013433">
    <property type="entry name" value="PHA_gran_rgn"/>
</dbReference>
<dbReference type="EMBL" id="CP071091">
    <property type="protein sequence ID" value="QSQ15898.1"/>
    <property type="molecule type" value="Genomic_DNA"/>
</dbReference>
<reference evidence="1 2" key="1">
    <citation type="submission" date="2021-02" db="EMBL/GenBank/DDBJ databases">
        <title>De Novo genome assembly of isolated myxobacteria.</title>
        <authorList>
            <person name="Stevens D.C."/>
        </authorList>
    </citation>
    <scope>NUCLEOTIDE SEQUENCE [LARGE SCALE GENOMIC DNA]</scope>
    <source>
        <strain evidence="1 2">SCHIC003</strain>
    </source>
</reference>
<evidence type="ECO:0000313" key="1">
    <source>
        <dbReference type="EMBL" id="QSQ15898.1"/>
    </source>
</evidence>
<dbReference type="Pfam" id="PF09650">
    <property type="entry name" value="PHA_gran_rgn"/>
    <property type="match status" value="1"/>
</dbReference>
<evidence type="ECO:0000313" key="2">
    <source>
        <dbReference type="Proteomes" id="UP000663090"/>
    </source>
</evidence>
<accession>A0ABX7NBU3</accession>